<evidence type="ECO:0000313" key="1">
    <source>
        <dbReference type="EMBL" id="MBW0487154.1"/>
    </source>
</evidence>
<dbReference type="AlphaFoldDB" id="A0A9Q3CKT1"/>
<accession>A0A9Q3CKT1</accession>
<evidence type="ECO:0000313" key="2">
    <source>
        <dbReference type="Proteomes" id="UP000765509"/>
    </source>
</evidence>
<protein>
    <submittedName>
        <fullName evidence="1">Uncharacterized protein</fullName>
    </submittedName>
</protein>
<name>A0A9Q3CKT1_9BASI</name>
<gene>
    <name evidence="1" type="ORF">O181_026869</name>
</gene>
<keyword evidence="2" id="KW-1185">Reference proteome</keyword>
<comment type="caution">
    <text evidence="1">The sequence shown here is derived from an EMBL/GenBank/DDBJ whole genome shotgun (WGS) entry which is preliminary data.</text>
</comment>
<proteinExistence type="predicted"/>
<organism evidence="1 2">
    <name type="scientific">Austropuccinia psidii MF-1</name>
    <dbReference type="NCBI Taxonomy" id="1389203"/>
    <lineage>
        <taxon>Eukaryota</taxon>
        <taxon>Fungi</taxon>
        <taxon>Dikarya</taxon>
        <taxon>Basidiomycota</taxon>
        <taxon>Pucciniomycotina</taxon>
        <taxon>Pucciniomycetes</taxon>
        <taxon>Pucciniales</taxon>
        <taxon>Sphaerophragmiaceae</taxon>
        <taxon>Austropuccinia</taxon>
    </lineage>
</organism>
<sequence length="118" mass="13875">MVSPSHGSLEVAEWALLYRVYIESLMISKQISLYEHNFPNKKIKMGKSEDLESEIMKSKFHLIIAINIATSWTVSMDDAAAFADQWKQLCLSNQHLFPKKKRKYNHHLYDHILELFQH</sequence>
<reference evidence="1" key="1">
    <citation type="submission" date="2021-03" db="EMBL/GenBank/DDBJ databases">
        <title>Draft genome sequence of rust myrtle Austropuccinia psidii MF-1, a brazilian biotype.</title>
        <authorList>
            <person name="Quecine M.C."/>
            <person name="Pachon D.M.R."/>
            <person name="Bonatelli M.L."/>
            <person name="Correr F.H."/>
            <person name="Franceschini L.M."/>
            <person name="Leite T.F."/>
            <person name="Margarido G.R.A."/>
            <person name="Almeida C.A."/>
            <person name="Ferrarezi J.A."/>
            <person name="Labate C.A."/>
        </authorList>
    </citation>
    <scope>NUCLEOTIDE SEQUENCE</scope>
    <source>
        <strain evidence="1">MF-1</strain>
    </source>
</reference>
<dbReference type="EMBL" id="AVOT02009010">
    <property type="protein sequence ID" value="MBW0487154.1"/>
    <property type="molecule type" value="Genomic_DNA"/>
</dbReference>
<dbReference type="Proteomes" id="UP000765509">
    <property type="component" value="Unassembled WGS sequence"/>
</dbReference>